<dbReference type="GeneID" id="110984996"/>
<evidence type="ECO:0000313" key="5">
    <source>
        <dbReference type="Proteomes" id="UP000694845"/>
    </source>
</evidence>
<evidence type="ECO:0000256" key="1">
    <source>
        <dbReference type="ARBA" id="ARBA00023157"/>
    </source>
</evidence>
<dbReference type="RefSeq" id="XP_022101360.1">
    <property type="nucleotide sequence ID" value="XM_022245668.1"/>
</dbReference>
<dbReference type="GO" id="GO:0004222">
    <property type="term" value="F:metalloendopeptidase activity"/>
    <property type="evidence" value="ECO:0007669"/>
    <property type="project" value="InterPro"/>
</dbReference>
<dbReference type="KEGG" id="aplc:110984996"/>
<dbReference type="Proteomes" id="UP000694845">
    <property type="component" value="Unplaced"/>
</dbReference>
<feature type="domain" description="Peptidase M12B" evidence="4">
    <location>
        <begin position="222"/>
        <end position="423"/>
    </location>
</feature>
<dbReference type="PANTHER" id="PTHR11905">
    <property type="entry name" value="ADAM A DISINTEGRIN AND METALLOPROTEASE DOMAIN"/>
    <property type="match status" value="1"/>
</dbReference>
<feature type="binding site" evidence="2">
    <location>
        <position position="370"/>
    </location>
    <ligand>
        <name>Zn(2+)</name>
        <dbReference type="ChEBI" id="CHEBI:29105"/>
        <note>catalytic</note>
    </ligand>
</feature>
<evidence type="ECO:0000313" key="6">
    <source>
        <dbReference type="RefSeq" id="XP_022101360.1"/>
    </source>
</evidence>
<evidence type="ECO:0000256" key="3">
    <source>
        <dbReference type="SAM" id="SignalP"/>
    </source>
</evidence>
<comment type="caution">
    <text evidence="2">Lacks conserved residue(s) required for the propagation of feature annotation.</text>
</comment>
<dbReference type="InterPro" id="IPR001590">
    <property type="entry name" value="Peptidase_M12B"/>
</dbReference>
<feature type="active site" evidence="2">
    <location>
        <position position="367"/>
    </location>
</feature>
<dbReference type="Pfam" id="PF13688">
    <property type="entry name" value="Reprolysin_5"/>
    <property type="match status" value="1"/>
</dbReference>
<dbReference type="PROSITE" id="PS51257">
    <property type="entry name" value="PROKAR_LIPOPROTEIN"/>
    <property type="match status" value="1"/>
</dbReference>
<keyword evidence="3" id="KW-0732">Signal</keyword>
<dbReference type="Gene3D" id="3.40.390.10">
    <property type="entry name" value="Collagenase (Catalytic Domain)"/>
    <property type="match status" value="1"/>
</dbReference>
<reference evidence="6" key="1">
    <citation type="submission" date="2025-08" db="UniProtKB">
        <authorList>
            <consortium name="RefSeq"/>
        </authorList>
    </citation>
    <scope>IDENTIFICATION</scope>
</reference>
<feature type="signal peptide" evidence="3">
    <location>
        <begin position="1"/>
        <end position="17"/>
    </location>
</feature>
<sequence>MMLKIVVLAVLVSTACSKPGVLNKDDEFSTEELIRYFGVENHAEAPEYEVVYPLVVDADSKRSVGNGAIAASFLELEVEAFGETLILNVDHDDSNYAPGLEVEIYTDEGIQRVPLRTDCVYTGKVAGEQNSIASVTTCDGLMAVIFRNDGRGELYIEPLEDKHAAKRDVGRGHPHVAYKNRPQKGGAFCSAIDPPVLPISSLADPPIMPISAEEPVDTESTKYLELAFIADPSYTSSRGSTSSATTCVNTLFNAVKNVLQLSSLRGTALVPKLVYVKIFGATETGLTSNTDSNTYLATCRAWQHTNNKPSSSSEHWDNAAFFTGVDISSPDAGNAVLGVGYVSGCDYWGASLSEFRSLDATAVTAHEIGHNLGMYHDSSGPEGGPYNSCSSKGYLMAAYNDNHQKDLGWSTCSRSYYDTRITQTTCYNDA</sequence>
<evidence type="ECO:0000259" key="4">
    <source>
        <dbReference type="PROSITE" id="PS50215"/>
    </source>
</evidence>
<dbReference type="AlphaFoldDB" id="A0A8B7Z976"/>
<name>A0A8B7Z976_ACAPL</name>
<feature type="chain" id="PRO_5034450171" evidence="3">
    <location>
        <begin position="18"/>
        <end position="430"/>
    </location>
</feature>
<gene>
    <name evidence="6" type="primary">LOC110984996</name>
</gene>
<feature type="binding site" evidence="2">
    <location>
        <position position="366"/>
    </location>
    <ligand>
        <name>Zn(2+)</name>
        <dbReference type="ChEBI" id="CHEBI:29105"/>
        <note>catalytic</note>
    </ligand>
</feature>
<feature type="binding site" evidence="2">
    <location>
        <position position="376"/>
    </location>
    <ligand>
        <name>Zn(2+)</name>
        <dbReference type="ChEBI" id="CHEBI:29105"/>
        <note>catalytic</note>
    </ligand>
</feature>
<dbReference type="Pfam" id="PF01562">
    <property type="entry name" value="Pep_M12B_propep"/>
    <property type="match status" value="1"/>
</dbReference>
<keyword evidence="2" id="KW-0862">Zinc</keyword>
<dbReference type="SUPFAM" id="SSF55486">
    <property type="entry name" value="Metalloproteases ('zincins'), catalytic domain"/>
    <property type="match status" value="1"/>
</dbReference>
<proteinExistence type="predicted"/>
<dbReference type="OMA" id="HEYLISP"/>
<dbReference type="PROSITE" id="PS50215">
    <property type="entry name" value="ADAM_MEPRO"/>
    <property type="match status" value="1"/>
</dbReference>
<dbReference type="OrthoDB" id="5951731at2759"/>
<accession>A0A8B7Z976</accession>
<keyword evidence="5" id="KW-1185">Reference proteome</keyword>
<protein>
    <submittedName>
        <fullName evidence="6">A disintegrin and metalloproteinase with thrombospondin motifs 10-like isoform X1</fullName>
    </submittedName>
</protein>
<dbReference type="GO" id="GO:0006508">
    <property type="term" value="P:proteolysis"/>
    <property type="evidence" value="ECO:0007669"/>
    <property type="project" value="InterPro"/>
</dbReference>
<evidence type="ECO:0000256" key="2">
    <source>
        <dbReference type="PROSITE-ProRule" id="PRU00276"/>
    </source>
</evidence>
<dbReference type="GO" id="GO:0046872">
    <property type="term" value="F:metal ion binding"/>
    <property type="evidence" value="ECO:0007669"/>
    <property type="project" value="UniProtKB-KW"/>
</dbReference>
<dbReference type="InterPro" id="IPR002870">
    <property type="entry name" value="Peptidase_M12B_N"/>
</dbReference>
<keyword evidence="1" id="KW-1015">Disulfide bond</keyword>
<organism evidence="5 6">
    <name type="scientific">Acanthaster planci</name>
    <name type="common">Crown-of-thorns starfish</name>
    <dbReference type="NCBI Taxonomy" id="133434"/>
    <lineage>
        <taxon>Eukaryota</taxon>
        <taxon>Metazoa</taxon>
        <taxon>Echinodermata</taxon>
        <taxon>Eleutherozoa</taxon>
        <taxon>Asterozoa</taxon>
        <taxon>Asteroidea</taxon>
        <taxon>Valvatacea</taxon>
        <taxon>Valvatida</taxon>
        <taxon>Acanthasteridae</taxon>
        <taxon>Acanthaster</taxon>
    </lineage>
</organism>
<dbReference type="PANTHER" id="PTHR11905:SF159">
    <property type="entry name" value="ADAM METALLOPROTEASE"/>
    <property type="match status" value="1"/>
</dbReference>
<dbReference type="InterPro" id="IPR024079">
    <property type="entry name" value="MetalloPept_cat_dom_sf"/>
</dbReference>
<keyword evidence="2" id="KW-0479">Metal-binding</keyword>